<keyword evidence="1" id="KW-0346">Stress response</keyword>
<dbReference type="Proteomes" id="UP000664032">
    <property type="component" value="Unassembled WGS sequence"/>
</dbReference>
<proteinExistence type="predicted"/>
<accession>A0ACB8HB38</accession>
<evidence type="ECO:0000313" key="2">
    <source>
        <dbReference type="Proteomes" id="UP000664032"/>
    </source>
</evidence>
<comment type="caution">
    <text evidence="1">The sequence shown here is derived from an EMBL/GenBank/DDBJ whole genome shotgun (WGS) entry which is preliminary data.</text>
</comment>
<gene>
    <name evidence="1" type="ORF">JR316_0001590</name>
</gene>
<sequence>MCDTWTKGRNVIIEQAYGGPKITKGACSVVLGEAACLLTRVWLLVDGVMVAKSITLKDKFENLGARLIQDVALKTNKIAGDGTTTATVLARAIYSEGVKNVAAGCNSMDLRRGSQAAVDRVVSFLSAHAKTIMTTAEIAQVATISANGDAHVRGLIAQAMEKVGKEGKTIEDEIEITEGMCFDRGYISLYFITNTKSQRVEFEKPFILLSEKKFLLAVLKSQSLQGYTTMSLLSNSLDRLPDDVQSMYLSIMNRIDSQQGEYPLFAKRAMTWIMNARRPLTIAELQHALAIREGENSFHARDIPIQDMFSTSSCGIIEILPRSETVRLVHHTAYKFLNNHPEKLIQALHTFLGKACISYLTAFRFTMLDKLSYASFEALDAPLLDYAYQNWTFHVGKCDAESYPTEILVDFVLHTPNYPLFDSRIGFSWITPGHVIAYYGLRVPFCWEDSCNSRTTKRHTPLTLAALNGCTTVVKSLLESTCIDVNVQTNSGDTALILACKEGHHLIVNMLLLHKDINLNLWNKRGLTALMYSSILNRISIIRTLVSMRKINPNIQDVRGTTALMHASHIGNIDTVRALLACSNIDINATDLNGRTSLLYACLKDCTDVARLLLQHPSIDVNSQDDNGHTALLLAATKNSLQIFESLLGVPGLDPDLRDSNGLTALSVAIIRGHNSIAQALFMISKFRMEISGRQSLTALVRATVEGYVPIIDILFTSKIINPNVYIIGSEQLYELIRCQLRYLDTRHVEHAEGMTPLMLASSAGQKEVVKRLLTIPGIDVNLGNNPGSTLVEYNRGSNDHPPTMDSFPNGMDLRNTCFECSGLTALMFAASHGHVDVLQSLLAAPDINVNGRDSYKAMALMVTAPQWTSFFVFHRWM</sequence>
<keyword evidence="2" id="KW-1185">Reference proteome</keyword>
<organism evidence="1 2">
    <name type="scientific">Psilocybe cubensis</name>
    <name type="common">Psychedelic mushroom</name>
    <name type="synonym">Stropharia cubensis</name>
    <dbReference type="NCBI Taxonomy" id="181762"/>
    <lineage>
        <taxon>Eukaryota</taxon>
        <taxon>Fungi</taxon>
        <taxon>Dikarya</taxon>
        <taxon>Basidiomycota</taxon>
        <taxon>Agaricomycotina</taxon>
        <taxon>Agaricomycetes</taxon>
        <taxon>Agaricomycetidae</taxon>
        <taxon>Agaricales</taxon>
        <taxon>Agaricineae</taxon>
        <taxon>Strophariaceae</taxon>
        <taxon>Psilocybe</taxon>
    </lineage>
</organism>
<name>A0ACB8HB38_PSICU</name>
<dbReference type="EMBL" id="JAFIQS020000002">
    <property type="protein sequence ID" value="KAH9484691.1"/>
    <property type="molecule type" value="Genomic_DNA"/>
</dbReference>
<evidence type="ECO:0000313" key="1">
    <source>
        <dbReference type="EMBL" id="KAH9484691.1"/>
    </source>
</evidence>
<reference evidence="1" key="1">
    <citation type="submission" date="2021-10" db="EMBL/GenBank/DDBJ databases">
        <title>Psilocybe cubensis genome.</title>
        <authorList>
            <person name="Mckernan K.J."/>
            <person name="Crawford S."/>
            <person name="Trippe A."/>
            <person name="Kane L.T."/>
            <person name="Mclaughlin S."/>
        </authorList>
    </citation>
    <scope>NUCLEOTIDE SEQUENCE</scope>
    <source>
        <strain evidence="1">MGC-MH-2018</strain>
    </source>
</reference>
<protein>
    <submittedName>
        <fullName evidence="1">Heat shock protein 60, mitochondrial</fullName>
    </submittedName>
</protein>